<keyword evidence="6" id="KW-1185">Reference proteome</keyword>
<dbReference type="InterPro" id="IPR000014">
    <property type="entry name" value="PAS"/>
</dbReference>
<name>H0UQP5_9BACT</name>
<dbReference type="GO" id="GO:0016791">
    <property type="term" value="F:phosphatase activity"/>
    <property type="evidence" value="ECO:0007669"/>
    <property type="project" value="TreeGrafter"/>
</dbReference>
<evidence type="ECO:0000313" key="6">
    <source>
        <dbReference type="Proteomes" id="UP000005730"/>
    </source>
</evidence>
<dbReference type="PANTHER" id="PTHR43156:SF2">
    <property type="entry name" value="STAGE II SPORULATION PROTEIN E"/>
    <property type="match status" value="1"/>
</dbReference>
<keyword evidence="1" id="KW-0378">Hydrolase</keyword>
<evidence type="ECO:0000259" key="3">
    <source>
        <dbReference type="SMART" id="SM00091"/>
    </source>
</evidence>
<dbReference type="Pfam" id="PF07228">
    <property type="entry name" value="SpoIIE"/>
    <property type="match status" value="1"/>
</dbReference>
<gene>
    <name evidence="5" type="ORF">TheveDRAFT_1691</name>
</gene>
<dbReference type="HOGENOM" id="CLU_717521_0_0_0"/>
<dbReference type="EMBL" id="CM001377">
    <property type="protein sequence ID" value="EHM10809.1"/>
    <property type="molecule type" value="Genomic_DNA"/>
</dbReference>
<feature type="coiled-coil region" evidence="2">
    <location>
        <begin position="120"/>
        <end position="147"/>
    </location>
</feature>
<reference evidence="5 6" key="1">
    <citation type="submission" date="2011-10" db="EMBL/GenBank/DDBJ databases">
        <title>The Noncontiguous Finished genome of Thermanaerovibrio velox DSM 12556.</title>
        <authorList>
            <consortium name="US DOE Joint Genome Institute (JGI-PGF)"/>
            <person name="Lucas S."/>
            <person name="Copeland A."/>
            <person name="Lapidus A."/>
            <person name="Glavina del Rio T."/>
            <person name="Dalin E."/>
            <person name="Tice H."/>
            <person name="Bruce D."/>
            <person name="Goodwin L."/>
            <person name="Pitluck S."/>
            <person name="Peters L."/>
            <person name="Mikhailova N."/>
            <person name="Teshima H."/>
            <person name="Kyrpides N."/>
            <person name="Mavromatis K."/>
            <person name="Ivanova N."/>
            <person name="Markowitz V."/>
            <person name="Cheng J.-F."/>
            <person name="Hugenholtz P."/>
            <person name="Woyke T."/>
            <person name="Wu D."/>
            <person name="Spring S."/>
            <person name="Brambilla E.-M."/>
            <person name="Klenk H.-P."/>
            <person name="Eisen J.A."/>
        </authorList>
    </citation>
    <scope>NUCLEOTIDE SEQUENCE [LARGE SCALE GENOMIC DNA]</scope>
    <source>
        <strain evidence="5 6">DSM 12556</strain>
    </source>
</reference>
<dbReference type="eggNOG" id="COG2208">
    <property type="taxonomic scope" value="Bacteria"/>
</dbReference>
<protein>
    <submittedName>
        <fullName evidence="5">PAS domain S-box</fullName>
    </submittedName>
</protein>
<feature type="domain" description="PAS" evidence="3">
    <location>
        <begin position="4"/>
        <end position="70"/>
    </location>
</feature>
<keyword evidence="2" id="KW-0175">Coiled coil</keyword>
<accession>H0UQP5</accession>
<dbReference type="PANTHER" id="PTHR43156">
    <property type="entry name" value="STAGE II SPORULATION PROTEIN E-RELATED"/>
    <property type="match status" value="1"/>
</dbReference>
<organism evidence="5 6">
    <name type="scientific">Thermanaerovibrio velox DSM 12556</name>
    <dbReference type="NCBI Taxonomy" id="926567"/>
    <lineage>
        <taxon>Bacteria</taxon>
        <taxon>Thermotogati</taxon>
        <taxon>Synergistota</taxon>
        <taxon>Synergistia</taxon>
        <taxon>Synergistales</taxon>
        <taxon>Synergistaceae</taxon>
        <taxon>Thermanaerovibrio</taxon>
    </lineage>
</organism>
<dbReference type="InterPro" id="IPR036457">
    <property type="entry name" value="PPM-type-like_dom_sf"/>
</dbReference>
<evidence type="ECO:0000256" key="1">
    <source>
        <dbReference type="ARBA" id="ARBA00022801"/>
    </source>
</evidence>
<dbReference type="InterPro" id="IPR035965">
    <property type="entry name" value="PAS-like_dom_sf"/>
</dbReference>
<sequence length="382" mass="42134">MEGENLSAVFNYHPDLFFVLDRTGRVLEAGLPAAFLLGLPLEVLKGADFASFLPQDQREAFRSFISRERMLRIGRYSLLASSGKPMEMEFHFARGRWEGGDALFVTAIDLSERLRAEAQAEVYLEELEVMTAKLREARRALEEEFAKAASIHRKLLPKIPPMDGLEGAAYFEPASKIGGDFYEVISMGEQTLAYLVDVSGHGLDGALISLFVREWVSDWVRLTKGPLEPELLVRSVAQRFAGEEMLYDYFICLQAAVIHTGNGLCKVVNAGNHVRPLLFVPGKGAKFLDAVGTPVAGLGEMETLQSVRVSFPKGARLLLCTDGMADQEAGAARFGHRRVKEAFEGACHLDPKGILDRIAQEFKAFLGGSPARDDVTMLCFGR</sequence>
<proteinExistence type="predicted"/>
<dbReference type="SUPFAM" id="SSF55785">
    <property type="entry name" value="PYP-like sensor domain (PAS domain)"/>
    <property type="match status" value="1"/>
</dbReference>
<dbReference type="CDD" id="cd00130">
    <property type="entry name" value="PAS"/>
    <property type="match status" value="1"/>
</dbReference>
<dbReference type="STRING" id="926567.TheveDRAFT_1691"/>
<feature type="domain" description="PPM-type phosphatase" evidence="4">
    <location>
        <begin position="162"/>
        <end position="382"/>
    </location>
</feature>
<evidence type="ECO:0000313" key="5">
    <source>
        <dbReference type="EMBL" id="EHM10809.1"/>
    </source>
</evidence>
<dbReference type="NCBIfam" id="TIGR00229">
    <property type="entry name" value="sensory_box"/>
    <property type="match status" value="1"/>
</dbReference>
<dbReference type="RefSeq" id="WP_006584303.1">
    <property type="nucleotide sequence ID" value="NZ_CM001377.1"/>
</dbReference>
<dbReference type="AlphaFoldDB" id="H0UQP5"/>
<dbReference type="Gene3D" id="3.30.450.20">
    <property type="entry name" value="PAS domain"/>
    <property type="match status" value="1"/>
</dbReference>
<dbReference type="InterPro" id="IPR001932">
    <property type="entry name" value="PPM-type_phosphatase-like_dom"/>
</dbReference>
<dbReference type="Gene3D" id="3.60.40.10">
    <property type="entry name" value="PPM-type phosphatase domain"/>
    <property type="match status" value="1"/>
</dbReference>
<dbReference type="Proteomes" id="UP000005730">
    <property type="component" value="Chromosome"/>
</dbReference>
<evidence type="ECO:0000256" key="2">
    <source>
        <dbReference type="SAM" id="Coils"/>
    </source>
</evidence>
<dbReference type="SMART" id="SM00091">
    <property type="entry name" value="PAS"/>
    <property type="match status" value="1"/>
</dbReference>
<dbReference type="InterPro" id="IPR052016">
    <property type="entry name" value="Bact_Sigma-Reg"/>
</dbReference>
<evidence type="ECO:0000259" key="4">
    <source>
        <dbReference type="SMART" id="SM00331"/>
    </source>
</evidence>
<dbReference type="SMART" id="SM00331">
    <property type="entry name" value="PP2C_SIG"/>
    <property type="match status" value="1"/>
</dbReference>